<dbReference type="EMBL" id="JAWIZZ010000040">
    <property type="protein sequence ID" value="KAK5780870.1"/>
    <property type="molecule type" value="Genomic_DNA"/>
</dbReference>
<accession>A0AAN8A997</accession>
<dbReference type="AlphaFoldDB" id="A0AAN8A997"/>
<reference evidence="2" key="1">
    <citation type="submission" date="2023-07" db="EMBL/GenBank/DDBJ databases">
        <title>A draft genome of Kazachstania heterogenica Y-27499.</title>
        <authorList>
            <person name="Donic C."/>
            <person name="Kralova J.S."/>
            <person name="Fidel L."/>
            <person name="Ben-Dor S."/>
            <person name="Jung S."/>
        </authorList>
    </citation>
    <scope>NUCLEOTIDE SEQUENCE [LARGE SCALE GENOMIC DNA]</scope>
    <source>
        <strain evidence="2">Y27499</strain>
    </source>
</reference>
<evidence type="ECO:0000313" key="1">
    <source>
        <dbReference type="EMBL" id="KAK5780870.1"/>
    </source>
</evidence>
<organism evidence="1 2">
    <name type="scientific">Arxiozyma heterogenica</name>
    <dbReference type="NCBI Taxonomy" id="278026"/>
    <lineage>
        <taxon>Eukaryota</taxon>
        <taxon>Fungi</taxon>
        <taxon>Dikarya</taxon>
        <taxon>Ascomycota</taxon>
        <taxon>Saccharomycotina</taxon>
        <taxon>Saccharomycetes</taxon>
        <taxon>Saccharomycetales</taxon>
        <taxon>Saccharomycetaceae</taxon>
        <taxon>Arxiozyma</taxon>
    </lineage>
</organism>
<name>A0AAN8A997_9SACH</name>
<keyword evidence="2" id="KW-1185">Reference proteome</keyword>
<dbReference type="Proteomes" id="UP001306508">
    <property type="component" value="Unassembled WGS sequence"/>
</dbReference>
<gene>
    <name evidence="1" type="ORF">RI543_001997</name>
</gene>
<evidence type="ECO:0000313" key="2">
    <source>
        <dbReference type="Proteomes" id="UP001306508"/>
    </source>
</evidence>
<proteinExistence type="predicted"/>
<protein>
    <submittedName>
        <fullName evidence="1">Uncharacterized protein</fullName>
    </submittedName>
</protein>
<sequence length="106" mass="12183">MKKKAAAMEVLSMINFELWKLIELDFKDKGHKQAGNQYNTIANFRKDNSVNENQFLKITLVITKSIQMDLDTSIEHEMNSINSNALNSDYVSKGILNIRAFNENNE</sequence>
<comment type="caution">
    <text evidence="1">The sequence shown here is derived from an EMBL/GenBank/DDBJ whole genome shotgun (WGS) entry which is preliminary data.</text>
</comment>